<proteinExistence type="predicted"/>
<feature type="region of interest" description="Disordered" evidence="1">
    <location>
        <begin position="25"/>
        <end position="58"/>
    </location>
</feature>
<dbReference type="Proteomes" id="UP000217141">
    <property type="component" value="Chromosome I"/>
</dbReference>
<sequence>MGDMTKEPSMEEILSSIKRIIAEEGEEAVQAAPRRGRADAAPKPVIETGTPDEPAPVSFAPMVDEVLELTDEVVVEDVMPAPKAAAKATPAAKPAAPADESILSVESEVAARHSLSALSSMLIAAPEGADNTLDGLVRSMLKPMLKEWLDARLPALVEDMVAKEIARITAR</sequence>
<dbReference type="InterPro" id="IPR019632">
    <property type="entry name" value="DUF2497"/>
</dbReference>
<evidence type="ECO:0000256" key="1">
    <source>
        <dbReference type="SAM" id="MobiDB-lite"/>
    </source>
</evidence>
<dbReference type="Pfam" id="PF10691">
    <property type="entry name" value="DUF2497"/>
    <property type="match status" value="1"/>
</dbReference>
<reference evidence="2 3" key="1">
    <citation type="submission" date="2017-08" db="EMBL/GenBank/DDBJ databases">
        <title>Whole Genome Sequence of Sphingobium hydrophobicum C1: Insights into Adaption to the Electronic-waste Contaminated Sediment.</title>
        <authorList>
            <person name="Song D."/>
            <person name="Chen X."/>
            <person name="Xu M."/>
        </authorList>
    </citation>
    <scope>NUCLEOTIDE SEQUENCE [LARGE SCALE GENOMIC DNA]</scope>
    <source>
        <strain evidence="2 3">C1</strain>
    </source>
</reference>
<protein>
    <submittedName>
        <fullName evidence="2">DUF2497 domain-containing protein</fullName>
    </submittedName>
</protein>
<dbReference type="RefSeq" id="WP_017181603.1">
    <property type="nucleotide sequence ID" value="NZ_CP022745.1"/>
</dbReference>
<name>A0A249MTI5_SPHXE</name>
<evidence type="ECO:0000313" key="3">
    <source>
        <dbReference type="Proteomes" id="UP000217141"/>
    </source>
</evidence>
<organism evidence="2 3">
    <name type="scientific">Sphingobium xenophagum</name>
    <dbReference type="NCBI Taxonomy" id="121428"/>
    <lineage>
        <taxon>Bacteria</taxon>
        <taxon>Pseudomonadati</taxon>
        <taxon>Pseudomonadota</taxon>
        <taxon>Alphaproteobacteria</taxon>
        <taxon>Sphingomonadales</taxon>
        <taxon>Sphingomonadaceae</taxon>
        <taxon>Sphingobium</taxon>
    </lineage>
</organism>
<gene>
    <name evidence="2" type="ORF">CJD35_09605</name>
</gene>
<dbReference type="EMBL" id="CP022745">
    <property type="protein sequence ID" value="ASY44676.1"/>
    <property type="molecule type" value="Genomic_DNA"/>
</dbReference>
<dbReference type="AlphaFoldDB" id="A0A249MTI5"/>
<evidence type="ECO:0000313" key="2">
    <source>
        <dbReference type="EMBL" id="ASY44676.1"/>
    </source>
</evidence>
<accession>A0A249MTI5</accession>
<dbReference type="KEGG" id="shyd:CJD35_09605"/>